<gene>
    <name evidence="1" type="ORF">HNQ50_001920</name>
</gene>
<keyword evidence="2" id="KW-1185">Reference proteome</keyword>
<reference evidence="1 2" key="1">
    <citation type="submission" date="2020-08" db="EMBL/GenBank/DDBJ databases">
        <title>Genomic Encyclopedia of Type Strains, Phase IV (KMG-IV): sequencing the most valuable type-strain genomes for metagenomic binning, comparative biology and taxonomic classification.</title>
        <authorList>
            <person name="Goeker M."/>
        </authorList>
    </citation>
    <scope>NUCLEOTIDE SEQUENCE [LARGE SCALE GENOMIC DNA]</scope>
    <source>
        <strain evidence="1 2">DSM 18233</strain>
    </source>
</reference>
<organism evidence="1 2">
    <name type="scientific">Silvimonas terrae</name>
    <dbReference type="NCBI Taxonomy" id="300266"/>
    <lineage>
        <taxon>Bacteria</taxon>
        <taxon>Pseudomonadati</taxon>
        <taxon>Pseudomonadota</taxon>
        <taxon>Betaproteobacteria</taxon>
        <taxon>Neisseriales</taxon>
        <taxon>Chitinibacteraceae</taxon>
        <taxon>Silvimonas</taxon>
    </lineage>
</organism>
<sequence>MATIEKRSNGHYRARIRRGDVNVSETFRTKAQAVAWAAQVESDMEAGRLGLIPNKTFAELLERYIEDVIPSKRGATRLASKVDVMTLAKISGHRDLRILQNTYYAPDMSLVASRLD</sequence>
<evidence type="ECO:0000313" key="2">
    <source>
        <dbReference type="Proteomes" id="UP000543030"/>
    </source>
</evidence>
<proteinExistence type="predicted"/>
<evidence type="ECO:0000313" key="1">
    <source>
        <dbReference type="EMBL" id="MBB5191197.1"/>
    </source>
</evidence>
<dbReference type="RefSeq" id="WP_221303102.1">
    <property type="nucleotide sequence ID" value="NZ_JACHHN010000003.1"/>
</dbReference>
<dbReference type="EMBL" id="JACHHN010000003">
    <property type="protein sequence ID" value="MBB5191197.1"/>
    <property type="molecule type" value="Genomic_DNA"/>
</dbReference>
<accession>A0A840RDZ7</accession>
<dbReference type="Proteomes" id="UP000543030">
    <property type="component" value="Unassembled WGS sequence"/>
</dbReference>
<dbReference type="AlphaFoldDB" id="A0A840RDZ7"/>
<comment type="caution">
    <text evidence="1">The sequence shown here is derived from an EMBL/GenBank/DDBJ whole genome shotgun (WGS) entry which is preliminary data.</text>
</comment>
<name>A0A840RDZ7_9NEIS</name>
<protein>
    <submittedName>
        <fullName evidence="1">Uncharacterized protein</fullName>
    </submittedName>
</protein>